<sequence>MRVWIPLWTVYIVWGSTYLAIRYVVETIPALLGAGLRFFTAGAIFMAWIVLRRGGVAALRIGWKPLAGCAFVGIALLLGGNGLVVVSQDSGTPSGIAALVFATVPLWVVLFRSATGDRVSRATIAWVIMGFAGVALLLLPGERPEGATVGGILIVVAAAFSWATGSFASGKLRLPDDPIVTTAWQMVCGGAAILLVGVIAGEASDVHPSEFSTPSILAFAYLVVIGSLVAFTAYVWLLRNAPISQVATYAYVNPVVAIALGALFVGEEVTPLVAGAAAAIVASVAGTVRKEAPRPVAAAEA</sequence>
<feature type="transmembrane region" description="Helical" evidence="6">
    <location>
        <begin position="63"/>
        <end position="86"/>
    </location>
</feature>
<dbReference type="SUPFAM" id="SSF103481">
    <property type="entry name" value="Multidrug resistance efflux transporter EmrE"/>
    <property type="match status" value="2"/>
</dbReference>
<comment type="similarity">
    <text evidence="2">Belongs to the EamA transporter family.</text>
</comment>
<dbReference type="InterPro" id="IPR050638">
    <property type="entry name" value="AA-Vitamin_Transporters"/>
</dbReference>
<evidence type="ECO:0000256" key="6">
    <source>
        <dbReference type="SAM" id="Phobius"/>
    </source>
</evidence>
<dbReference type="InterPro" id="IPR037185">
    <property type="entry name" value="EmrE-like"/>
</dbReference>
<keyword evidence="5 6" id="KW-0472">Membrane</keyword>
<dbReference type="GO" id="GO:0016020">
    <property type="term" value="C:membrane"/>
    <property type="evidence" value="ECO:0007669"/>
    <property type="project" value="UniProtKB-SubCell"/>
</dbReference>
<dbReference type="InterPro" id="IPR000620">
    <property type="entry name" value="EamA_dom"/>
</dbReference>
<name>A0A6J4T4Q1_9ACTN</name>
<feature type="transmembrane region" description="Helical" evidence="6">
    <location>
        <begin position="216"/>
        <end position="237"/>
    </location>
</feature>
<evidence type="ECO:0000256" key="5">
    <source>
        <dbReference type="ARBA" id="ARBA00023136"/>
    </source>
</evidence>
<evidence type="ECO:0000313" key="8">
    <source>
        <dbReference type="EMBL" id="CAA9514097.1"/>
    </source>
</evidence>
<keyword evidence="4 6" id="KW-1133">Transmembrane helix</keyword>
<dbReference type="Pfam" id="PF00892">
    <property type="entry name" value="EamA"/>
    <property type="match status" value="2"/>
</dbReference>
<feature type="transmembrane region" description="Helical" evidence="6">
    <location>
        <begin position="272"/>
        <end position="288"/>
    </location>
</feature>
<evidence type="ECO:0000256" key="1">
    <source>
        <dbReference type="ARBA" id="ARBA00004141"/>
    </source>
</evidence>
<dbReference type="AlphaFoldDB" id="A0A6J4T4Q1"/>
<feature type="transmembrane region" description="Helical" evidence="6">
    <location>
        <begin position="123"/>
        <end position="141"/>
    </location>
</feature>
<feature type="domain" description="EamA" evidence="7">
    <location>
        <begin position="11"/>
        <end position="138"/>
    </location>
</feature>
<feature type="transmembrane region" description="Helical" evidence="6">
    <location>
        <begin position="31"/>
        <end position="51"/>
    </location>
</feature>
<feature type="transmembrane region" description="Helical" evidence="6">
    <location>
        <begin position="249"/>
        <end position="266"/>
    </location>
</feature>
<feature type="transmembrane region" description="Helical" evidence="6">
    <location>
        <begin position="7"/>
        <end position="25"/>
    </location>
</feature>
<accession>A0A6J4T4Q1</accession>
<evidence type="ECO:0000259" key="7">
    <source>
        <dbReference type="Pfam" id="PF00892"/>
    </source>
</evidence>
<feature type="transmembrane region" description="Helical" evidence="6">
    <location>
        <begin position="92"/>
        <end position="111"/>
    </location>
</feature>
<protein>
    <submittedName>
        <fullName evidence="8">Permease of the drug/metabolite transporter (DMT) superfamily</fullName>
    </submittedName>
</protein>
<evidence type="ECO:0000256" key="2">
    <source>
        <dbReference type="ARBA" id="ARBA00007362"/>
    </source>
</evidence>
<proteinExistence type="inferred from homology"/>
<dbReference type="PANTHER" id="PTHR32322">
    <property type="entry name" value="INNER MEMBRANE TRANSPORTER"/>
    <property type="match status" value="1"/>
</dbReference>
<gene>
    <name evidence="8" type="ORF">AVDCRST_MAG85-2506</name>
</gene>
<dbReference type="EMBL" id="CADCVT010000271">
    <property type="protein sequence ID" value="CAA9514097.1"/>
    <property type="molecule type" value="Genomic_DNA"/>
</dbReference>
<organism evidence="8">
    <name type="scientific">uncultured Solirubrobacteraceae bacterium</name>
    <dbReference type="NCBI Taxonomy" id="1162706"/>
    <lineage>
        <taxon>Bacteria</taxon>
        <taxon>Bacillati</taxon>
        <taxon>Actinomycetota</taxon>
        <taxon>Thermoleophilia</taxon>
        <taxon>Solirubrobacterales</taxon>
        <taxon>Solirubrobacteraceae</taxon>
        <taxon>environmental samples</taxon>
    </lineage>
</organism>
<feature type="transmembrane region" description="Helical" evidence="6">
    <location>
        <begin position="179"/>
        <end position="201"/>
    </location>
</feature>
<dbReference type="PANTHER" id="PTHR32322:SF2">
    <property type="entry name" value="EAMA DOMAIN-CONTAINING PROTEIN"/>
    <property type="match status" value="1"/>
</dbReference>
<feature type="domain" description="EamA" evidence="7">
    <location>
        <begin position="151"/>
        <end position="287"/>
    </location>
</feature>
<comment type="subcellular location">
    <subcellularLocation>
        <location evidence="1">Membrane</location>
        <topology evidence="1">Multi-pass membrane protein</topology>
    </subcellularLocation>
</comment>
<reference evidence="8" key="1">
    <citation type="submission" date="2020-02" db="EMBL/GenBank/DDBJ databases">
        <authorList>
            <person name="Meier V. D."/>
        </authorList>
    </citation>
    <scope>NUCLEOTIDE SEQUENCE</scope>
    <source>
        <strain evidence="8">AVDCRST_MAG85</strain>
    </source>
</reference>
<keyword evidence="3 6" id="KW-0812">Transmembrane</keyword>
<feature type="transmembrane region" description="Helical" evidence="6">
    <location>
        <begin position="147"/>
        <end position="167"/>
    </location>
</feature>
<evidence type="ECO:0000256" key="4">
    <source>
        <dbReference type="ARBA" id="ARBA00022989"/>
    </source>
</evidence>
<evidence type="ECO:0000256" key="3">
    <source>
        <dbReference type="ARBA" id="ARBA00022692"/>
    </source>
</evidence>